<dbReference type="RefSeq" id="XP_022245994.1">
    <property type="nucleotide sequence ID" value="XM_022390286.1"/>
</dbReference>
<dbReference type="PANTHER" id="PTHR11783">
    <property type="entry name" value="SULFOTRANSFERASE SULT"/>
    <property type="match status" value="1"/>
</dbReference>
<evidence type="ECO:0000313" key="4">
    <source>
        <dbReference type="Proteomes" id="UP000694941"/>
    </source>
</evidence>
<evidence type="ECO:0000259" key="3">
    <source>
        <dbReference type="Pfam" id="PF00685"/>
    </source>
</evidence>
<evidence type="ECO:0000256" key="2">
    <source>
        <dbReference type="ARBA" id="ARBA00022679"/>
    </source>
</evidence>
<sequence>MFSLKFLYENPIGALITKHRSRKGEVVRASKCFSSISDPLWESYVRSIPQAQYYRNVLMQGYFVPPSILEGLENFEIRPHDIFIITYPKSGTTWTEEIISLIYNGGDTKKVQKKLLIFRVHHLEVGRPIGHLRFLRKLRSPRLMATHLPLDLIPKQLREAQCKVIYVMRNPKDNVVSYYHHHQISTSLGNYTGSWDDFLTLFLKGHLVYGSWFDHVLSYWKFHQQHPEKVLFISYEELKMDLERMIERIANFLDRPLHPEAIKNIAHHCSFDQMKNNNMVNREQLPVTDFFNMSHTKFMRKGIIGDWKNYFTPEQNETFEKVCKEKMAGSGLHLVFEPSDAYKRMQAHGRIIDSPNRSCEELDSVSDHNYNELESETKLSDTATSCATHIYAQLPNKDFPETERNTKRSDVLAVNGNEYLENLEFAENMNLYESIRETSNTGFSESVFVSKFSKSQEPKEHNGQCTNDIIDYTDNSIYGQI</sequence>
<dbReference type="Gene3D" id="3.40.50.300">
    <property type="entry name" value="P-loop containing nucleotide triphosphate hydrolases"/>
    <property type="match status" value="1"/>
</dbReference>
<keyword evidence="2" id="KW-0808">Transferase</keyword>
<evidence type="ECO:0000313" key="5">
    <source>
        <dbReference type="RefSeq" id="XP_013778304.1"/>
    </source>
</evidence>
<feature type="domain" description="Sulfotransferase" evidence="3">
    <location>
        <begin position="79"/>
        <end position="331"/>
    </location>
</feature>
<reference evidence="5 6" key="1">
    <citation type="submission" date="2025-05" db="UniProtKB">
        <authorList>
            <consortium name="RefSeq"/>
        </authorList>
    </citation>
    <scope>IDENTIFICATION</scope>
    <source>
        <tissue evidence="5 6">Muscle</tissue>
    </source>
</reference>
<dbReference type="RefSeq" id="XP_022245993.1">
    <property type="nucleotide sequence ID" value="XM_022390285.1"/>
</dbReference>
<dbReference type="Proteomes" id="UP000694941">
    <property type="component" value="Unplaced"/>
</dbReference>
<keyword evidence="4" id="KW-1185">Reference proteome</keyword>
<evidence type="ECO:0000313" key="7">
    <source>
        <dbReference type="RefSeq" id="XP_022245994.1"/>
    </source>
</evidence>
<dbReference type="GeneID" id="106462884"/>
<accession>A0ABM1SQT7</accession>
<dbReference type="InterPro" id="IPR000863">
    <property type="entry name" value="Sulfotransferase_dom"/>
</dbReference>
<dbReference type="RefSeq" id="XP_013778304.1">
    <property type="nucleotide sequence ID" value="XM_013922850.2"/>
</dbReference>
<dbReference type="InterPro" id="IPR027417">
    <property type="entry name" value="P-loop_NTPase"/>
</dbReference>
<comment type="similarity">
    <text evidence="1">Belongs to the sulfotransferase 1 family.</text>
</comment>
<proteinExistence type="inferred from homology"/>
<evidence type="ECO:0000313" key="6">
    <source>
        <dbReference type="RefSeq" id="XP_022245993.1"/>
    </source>
</evidence>
<gene>
    <name evidence="5 6 7" type="primary">LOC106462884</name>
</gene>
<dbReference type="SUPFAM" id="SSF52540">
    <property type="entry name" value="P-loop containing nucleoside triphosphate hydrolases"/>
    <property type="match status" value="1"/>
</dbReference>
<organism evidence="4 6">
    <name type="scientific">Limulus polyphemus</name>
    <name type="common">Atlantic horseshoe crab</name>
    <dbReference type="NCBI Taxonomy" id="6850"/>
    <lineage>
        <taxon>Eukaryota</taxon>
        <taxon>Metazoa</taxon>
        <taxon>Ecdysozoa</taxon>
        <taxon>Arthropoda</taxon>
        <taxon>Chelicerata</taxon>
        <taxon>Merostomata</taxon>
        <taxon>Xiphosura</taxon>
        <taxon>Limulidae</taxon>
        <taxon>Limulus</taxon>
    </lineage>
</organism>
<dbReference type="Pfam" id="PF00685">
    <property type="entry name" value="Sulfotransfer_1"/>
    <property type="match status" value="1"/>
</dbReference>
<evidence type="ECO:0000256" key="1">
    <source>
        <dbReference type="ARBA" id="ARBA00005771"/>
    </source>
</evidence>
<name>A0ABM1SQT7_LIMPO</name>
<protein>
    <submittedName>
        <fullName evidence="5 6">Sulfotransferase family cytosolic 1B member 1-like isoform X1</fullName>
    </submittedName>
</protein>